<dbReference type="InterPro" id="IPR013785">
    <property type="entry name" value="Aldolase_TIM"/>
</dbReference>
<dbReference type="Pfam" id="PF04055">
    <property type="entry name" value="Radical_SAM"/>
    <property type="match status" value="1"/>
</dbReference>
<comment type="similarity">
    <text evidence="4">Belongs to the radical SAM superfamily. NifB family.</text>
</comment>
<dbReference type="SMART" id="SM00729">
    <property type="entry name" value="Elp3"/>
    <property type="match status" value="1"/>
</dbReference>
<evidence type="ECO:0000256" key="7">
    <source>
        <dbReference type="ARBA" id="ARBA00022691"/>
    </source>
</evidence>
<evidence type="ECO:0000313" key="17">
    <source>
        <dbReference type="EMBL" id="MZP29137.1"/>
    </source>
</evidence>
<keyword evidence="8" id="KW-0479">Metal-binding</keyword>
<dbReference type="Gene3D" id="3.20.20.70">
    <property type="entry name" value="Aldolase class I"/>
    <property type="match status" value="1"/>
</dbReference>
<evidence type="ECO:0000256" key="6">
    <source>
        <dbReference type="ARBA" id="ARBA00022485"/>
    </source>
</evidence>
<evidence type="ECO:0000256" key="14">
    <source>
        <dbReference type="ARBA" id="ARBA00032102"/>
    </source>
</evidence>
<dbReference type="SFLD" id="SFLDS00029">
    <property type="entry name" value="Radical_SAM"/>
    <property type="match status" value="1"/>
</dbReference>
<organism evidence="17 18">
    <name type="scientific">Heliomicrobium undosum</name>
    <dbReference type="NCBI Taxonomy" id="121734"/>
    <lineage>
        <taxon>Bacteria</taxon>
        <taxon>Bacillati</taxon>
        <taxon>Bacillota</taxon>
        <taxon>Clostridia</taxon>
        <taxon>Eubacteriales</taxon>
        <taxon>Heliobacteriaceae</taxon>
        <taxon>Heliomicrobium</taxon>
    </lineage>
</organism>
<dbReference type="InterPro" id="IPR006638">
    <property type="entry name" value="Elp3/MiaA/NifB-like_rSAM"/>
</dbReference>
<dbReference type="PANTHER" id="PTHR43787:SF13">
    <property type="entry name" value="FEMO COFACTOR BIOSYNTHESIS PROTEIN NIFB"/>
    <property type="match status" value="1"/>
</dbReference>
<keyword evidence="7" id="KW-0949">S-adenosyl-L-methionine</keyword>
<gene>
    <name evidence="17" type="ORF">GTO91_05355</name>
</gene>
<sequence length="277" mass="29836">MGCLGSCDGNQKESTPRHPCFSPQGHGKAGRIHLPVAPSCNIGCGYCVRKFDCANESRPGVTSRVITPEQALWRVDQALASDIGAYLNVVGIAGPGEPLANENTFKTFSLIQEHHPHLISCVSSNGLMLADRLDDLVKLNVSHITVTMNTLDPAIGARIYRHVRYQGQRLTGEAGAALLIERQLRGIEMAAAAGRTVKVNTVVIPGLNDDKIETLAREVKSRGAALLNLMPLINQGDFADWAPPTPAMLQKLQQKASVILPQLAHCRQCRADAIGLI</sequence>
<dbReference type="OrthoDB" id="9764725at2"/>
<evidence type="ECO:0000256" key="5">
    <source>
        <dbReference type="ARBA" id="ARBA00021702"/>
    </source>
</evidence>
<evidence type="ECO:0000256" key="13">
    <source>
        <dbReference type="ARBA" id="ARBA00030926"/>
    </source>
</evidence>
<name>A0A845KYU9_9FIRM</name>
<dbReference type="SUPFAM" id="SSF102114">
    <property type="entry name" value="Radical SAM enzymes"/>
    <property type="match status" value="1"/>
</dbReference>
<dbReference type="AlphaFoldDB" id="A0A845KYU9"/>
<dbReference type="GO" id="GO:0051539">
    <property type="term" value="F:4 iron, 4 sulfur cluster binding"/>
    <property type="evidence" value="ECO:0007669"/>
    <property type="project" value="UniProtKB-KW"/>
</dbReference>
<accession>A0A845KYU9</accession>
<comment type="function">
    <text evidence="2">Involved in the biosynthesis of the iron-molybdenum cofactor (FeMo-co or M-cluster) found in the dinitrogenase enzyme of the nitrogenase complex in nitrogen-fixing microorganisms. NifB catalyzes the crucial step of radical SAM-dependent carbide insertion that occurs concomitant with the insertion of a 9th sulfur and the rearrangement/coupling of two [4Fe-4S] clusters into a [8Fe-9S-C] cluster, the precursor to the M-cluster.</text>
</comment>
<dbReference type="PANTHER" id="PTHR43787">
    <property type="entry name" value="FEMO COFACTOR BIOSYNTHESIS PROTEIN NIFB-RELATED"/>
    <property type="match status" value="1"/>
</dbReference>
<dbReference type="SFLD" id="SFLDF00281">
    <property type="entry name" value="FeMo_cofactor_biosynthesis_pro"/>
    <property type="match status" value="1"/>
</dbReference>
<feature type="domain" description="Radical SAM core" evidence="16">
    <location>
        <begin position="26"/>
        <end position="270"/>
    </location>
</feature>
<dbReference type="SFLD" id="SFLDG01068">
    <property type="entry name" value="FeMo_cofactor_biosynthesis_pro"/>
    <property type="match status" value="1"/>
</dbReference>
<evidence type="ECO:0000256" key="4">
    <source>
        <dbReference type="ARBA" id="ARBA00006804"/>
    </source>
</evidence>
<dbReference type="InterPro" id="IPR007197">
    <property type="entry name" value="rSAM"/>
</dbReference>
<evidence type="ECO:0000313" key="18">
    <source>
        <dbReference type="Proteomes" id="UP000463470"/>
    </source>
</evidence>
<evidence type="ECO:0000256" key="8">
    <source>
        <dbReference type="ARBA" id="ARBA00022723"/>
    </source>
</evidence>
<dbReference type="GO" id="GO:0046872">
    <property type="term" value="F:metal ion binding"/>
    <property type="evidence" value="ECO:0007669"/>
    <property type="project" value="UniProtKB-KW"/>
</dbReference>
<reference evidence="17 18" key="1">
    <citation type="submission" date="2020-01" db="EMBL/GenBank/DDBJ databases">
        <title>Whole-genome sequence of Heliobacterium undosum DSM 13378.</title>
        <authorList>
            <person name="Kyndt J.A."/>
            <person name="Meyer T.E."/>
        </authorList>
    </citation>
    <scope>NUCLEOTIDE SEQUENCE [LARGE SCALE GENOMIC DNA]</scope>
    <source>
        <strain evidence="17 18">DSM 13378</strain>
    </source>
</reference>
<evidence type="ECO:0000259" key="16">
    <source>
        <dbReference type="PROSITE" id="PS51918"/>
    </source>
</evidence>
<evidence type="ECO:0000256" key="11">
    <source>
        <dbReference type="ARBA" id="ARBA00023231"/>
    </source>
</evidence>
<keyword evidence="11" id="KW-0535">Nitrogen fixation</keyword>
<keyword evidence="6" id="KW-0004">4Fe-4S</keyword>
<protein>
    <recommendedName>
        <fullName evidence="5">FeMo cofactor biosynthesis protein NifB</fullName>
    </recommendedName>
    <alternativeName>
        <fullName evidence="14">Nitrogenase cofactor maturase NifB</fullName>
    </alternativeName>
    <alternativeName>
        <fullName evidence="13">Radical SAM assemblase NifB</fullName>
    </alternativeName>
</protein>
<comment type="caution">
    <text evidence="17">The sequence shown here is derived from an EMBL/GenBank/DDBJ whole genome shotgun (WGS) entry which is preliminary data.</text>
</comment>
<dbReference type="InterPro" id="IPR058240">
    <property type="entry name" value="rSAM_sf"/>
</dbReference>
<evidence type="ECO:0000256" key="9">
    <source>
        <dbReference type="ARBA" id="ARBA00023004"/>
    </source>
</evidence>
<evidence type="ECO:0000256" key="3">
    <source>
        <dbReference type="ARBA" id="ARBA00005155"/>
    </source>
</evidence>
<keyword evidence="18" id="KW-1185">Reference proteome</keyword>
<evidence type="ECO:0000256" key="2">
    <source>
        <dbReference type="ARBA" id="ARBA00003522"/>
    </source>
</evidence>
<dbReference type="EMBL" id="WXEY01000004">
    <property type="protein sequence ID" value="MZP29137.1"/>
    <property type="molecule type" value="Genomic_DNA"/>
</dbReference>
<keyword evidence="10" id="KW-0411">Iron-sulfur</keyword>
<feature type="region of interest" description="Disordered" evidence="15">
    <location>
        <begin position="1"/>
        <end position="23"/>
    </location>
</feature>
<keyword evidence="9" id="KW-0408">Iron</keyword>
<dbReference type="Proteomes" id="UP000463470">
    <property type="component" value="Unassembled WGS sequence"/>
</dbReference>
<dbReference type="RefSeq" id="WP_161255991.1">
    <property type="nucleotide sequence ID" value="NZ_WXEY01000004.1"/>
</dbReference>
<dbReference type="UniPathway" id="UPA00782"/>
<proteinExistence type="inferred from homology"/>
<evidence type="ECO:0000256" key="10">
    <source>
        <dbReference type="ARBA" id="ARBA00023014"/>
    </source>
</evidence>
<keyword evidence="12" id="KW-0456">Lyase</keyword>
<evidence type="ECO:0000256" key="15">
    <source>
        <dbReference type="SAM" id="MobiDB-lite"/>
    </source>
</evidence>
<evidence type="ECO:0000256" key="1">
    <source>
        <dbReference type="ARBA" id="ARBA00001966"/>
    </source>
</evidence>
<comment type="cofactor">
    <cofactor evidence="1">
        <name>[4Fe-4S] cluster</name>
        <dbReference type="ChEBI" id="CHEBI:49883"/>
    </cofactor>
</comment>
<dbReference type="CDD" id="cd01335">
    <property type="entry name" value="Radical_SAM"/>
    <property type="match status" value="1"/>
</dbReference>
<dbReference type="SFLD" id="SFLDG01067">
    <property type="entry name" value="SPASM/twitch_domain_containing"/>
    <property type="match status" value="1"/>
</dbReference>
<evidence type="ECO:0000256" key="12">
    <source>
        <dbReference type="ARBA" id="ARBA00023239"/>
    </source>
</evidence>
<dbReference type="GO" id="GO:0016829">
    <property type="term" value="F:lyase activity"/>
    <property type="evidence" value="ECO:0007669"/>
    <property type="project" value="UniProtKB-KW"/>
</dbReference>
<dbReference type="PROSITE" id="PS51918">
    <property type="entry name" value="RADICAL_SAM"/>
    <property type="match status" value="1"/>
</dbReference>
<comment type="pathway">
    <text evidence="3">Cofactor biosynthesis; Fe-Mo cofactor biosynthesis.</text>
</comment>